<sequence>MTNQTGEPTVTDKPLRKRFIAGAKCPACGVEDKIVMYFDGDHEVYECIDCGFREEENFEQKAPQPKPRPVEVVEQPLQFYPAPKRSSKDNP</sequence>
<dbReference type="Pfam" id="PF09526">
    <property type="entry name" value="DUF2387"/>
    <property type="match status" value="1"/>
</dbReference>
<dbReference type="AlphaFoldDB" id="A0A4R6U8N2"/>
<organism evidence="2 3">
    <name type="scientific">Permianibacter aggregans</name>
    <dbReference type="NCBI Taxonomy" id="1510150"/>
    <lineage>
        <taxon>Bacteria</taxon>
        <taxon>Pseudomonadati</taxon>
        <taxon>Pseudomonadota</taxon>
        <taxon>Gammaproteobacteria</taxon>
        <taxon>Pseudomonadales</taxon>
        <taxon>Pseudomonadaceae</taxon>
        <taxon>Permianibacter</taxon>
    </lineage>
</organism>
<dbReference type="InterPro" id="IPR012658">
    <property type="entry name" value="YheV"/>
</dbReference>
<evidence type="ECO:0000313" key="2">
    <source>
        <dbReference type="EMBL" id="TDQ41323.1"/>
    </source>
</evidence>
<evidence type="ECO:0000313" key="3">
    <source>
        <dbReference type="Proteomes" id="UP000295375"/>
    </source>
</evidence>
<gene>
    <name evidence="2" type="ORF">EV696_1415</name>
</gene>
<name>A0A4R6U8N2_9GAMM</name>
<accession>A0A4R6U8N2</accession>
<reference evidence="2 3" key="1">
    <citation type="submission" date="2019-03" db="EMBL/GenBank/DDBJ databases">
        <title>Genomic Encyclopedia of Type Strains, Phase IV (KMG-IV): sequencing the most valuable type-strain genomes for metagenomic binning, comparative biology and taxonomic classification.</title>
        <authorList>
            <person name="Goeker M."/>
        </authorList>
    </citation>
    <scope>NUCLEOTIDE SEQUENCE [LARGE SCALE GENOMIC DNA]</scope>
    <source>
        <strain evidence="2 3">DSM 103792</strain>
    </source>
</reference>
<dbReference type="Proteomes" id="UP000295375">
    <property type="component" value="Unassembled WGS sequence"/>
</dbReference>
<evidence type="ECO:0000256" key="1">
    <source>
        <dbReference type="SAM" id="MobiDB-lite"/>
    </source>
</evidence>
<protein>
    <submittedName>
        <fullName evidence="2">Putative metal-binding protein (TIGR02443 family)</fullName>
    </submittedName>
</protein>
<dbReference type="NCBIfam" id="TIGR02443">
    <property type="entry name" value="YheV family putative zinc ribbon protein"/>
    <property type="match status" value="1"/>
</dbReference>
<dbReference type="RefSeq" id="WP_157591335.1">
    <property type="nucleotide sequence ID" value="NZ_CP037953.1"/>
</dbReference>
<comment type="caution">
    <text evidence="2">The sequence shown here is derived from an EMBL/GenBank/DDBJ whole genome shotgun (WGS) entry which is preliminary data.</text>
</comment>
<feature type="region of interest" description="Disordered" evidence="1">
    <location>
        <begin position="58"/>
        <end position="91"/>
    </location>
</feature>
<keyword evidence="3" id="KW-1185">Reference proteome</keyword>
<dbReference type="EMBL" id="SNYM01000041">
    <property type="protein sequence ID" value="TDQ41323.1"/>
    <property type="molecule type" value="Genomic_DNA"/>
</dbReference>
<proteinExistence type="predicted"/>